<reference evidence="4" key="1">
    <citation type="submission" date="2025-08" db="UniProtKB">
        <authorList>
            <consortium name="RefSeq"/>
        </authorList>
    </citation>
    <scope>IDENTIFICATION</scope>
    <source>
        <tissue evidence="4">Whole Larva</tissue>
    </source>
</reference>
<evidence type="ECO:0000313" key="3">
    <source>
        <dbReference type="Proteomes" id="UP000695000"/>
    </source>
</evidence>
<sequence length="182" mass="20687">MESSLLLLLTLFGYANAVPGSDIGPIGKIDLLRVDPCPVKNNLKEKPTMLVNFSPKSKLMNGNLSLPFPLDNTITTRTYLHQWTGSEWKKKVQKWENGKVCDYVNQYIQKLYKIFVDALEPKIKSKTCGIKKGNYKLVNLQTTAKQLGIPSIYYGRLKMEIHVFKGKDEIFCIEGEADSKRN</sequence>
<proteinExistence type="predicted"/>
<feature type="signal peptide" evidence="2">
    <location>
        <begin position="1"/>
        <end position="17"/>
    </location>
</feature>
<organism evidence="3 4">
    <name type="scientific">Nicrophorus vespilloides</name>
    <name type="common">Boreal carrion beetle</name>
    <dbReference type="NCBI Taxonomy" id="110193"/>
    <lineage>
        <taxon>Eukaryota</taxon>
        <taxon>Metazoa</taxon>
        <taxon>Ecdysozoa</taxon>
        <taxon>Arthropoda</taxon>
        <taxon>Hexapoda</taxon>
        <taxon>Insecta</taxon>
        <taxon>Pterygota</taxon>
        <taxon>Neoptera</taxon>
        <taxon>Endopterygota</taxon>
        <taxon>Coleoptera</taxon>
        <taxon>Polyphaga</taxon>
        <taxon>Staphyliniformia</taxon>
        <taxon>Silphidae</taxon>
        <taxon>Nicrophorinae</taxon>
        <taxon>Nicrophorus</taxon>
    </lineage>
</organism>
<dbReference type="RefSeq" id="XP_017767782.1">
    <property type="nucleotide sequence ID" value="XM_017912293.1"/>
</dbReference>
<accession>A0ABM1LZN2</accession>
<keyword evidence="3" id="KW-1185">Reference proteome</keyword>
<dbReference type="Gene3D" id="2.70.220.10">
    <property type="entry name" value="Ganglioside GM2 activator"/>
    <property type="match status" value="1"/>
</dbReference>
<dbReference type="InterPro" id="IPR036846">
    <property type="entry name" value="GM2-AP_sf"/>
</dbReference>
<evidence type="ECO:0000256" key="1">
    <source>
        <dbReference type="ARBA" id="ARBA00022729"/>
    </source>
</evidence>
<protein>
    <submittedName>
        <fullName evidence="4">Uncharacterized protein LOC108556276</fullName>
    </submittedName>
</protein>
<name>A0ABM1LZN2_NICVS</name>
<dbReference type="Proteomes" id="UP000695000">
    <property type="component" value="Unplaced"/>
</dbReference>
<keyword evidence="1 2" id="KW-0732">Signal</keyword>
<gene>
    <name evidence="4" type="primary">LOC108556276</name>
</gene>
<evidence type="ECO:0000256" key="2">
    <source>
        <dbReference type="SAM" id="SignalP"/>
    </source>
</evidence>
<feature type="chain" id="PRO_5045786242" evidence="2">
    <location>
        <begin position="18"/>
        <end position="182"/>
    </location>
</feature>
<evidence type="ECO:0000313" key="4">
    <source>
        <dbReference type="RefSeq" id="XP_017767782.1"/>
    </source>
</evidence>
<dbReference type="GeneID" id="108556276"/>